<feature type="region of interest" description="Disordered" evidence="1">
    <location>
        <begin position="122"/>
        <end position="168"/>
    </location>
</feature>
<evidence type="ECO:0000313" key="3">
    <source>
        <dbReference type="Proteomes" id="UP000243459"/>
    </source>
</evidence>
<dbReference type="Proteomes" id="UP000243459">
    <property type="component" value="Chromosome 3"/>
</dbReference>
<evidence type="ECO:0000256" key="1">
    <source>
        <dbReference type="SAM" id="MobiDB-lite"/>
    </source>
</evidence>
<sequence>MFGWMEPIRTSYLKLLGEVDSLRANRGVDSERVAERPAQEVSEVEKLKQKLEKSQRKATGLSEALHERGRVETLVKMKKEATMRAKHQLDENHAELGNLDPTEVAGLKSQATEIVVQLAEQRMRAKKVKAKDQGPSRPTGQVPANSAKEEQSVEEQESTVEATQPDRVIIIDDSSLLGQRGWTQLSKL</sequence>
<dbReference type="EMBL" id="CM007383">
    <property type="protein sequence ID" value="ONK76545.1"/>
    <property type="molecule type" value="Genomic_DNA"/>
</dbReference>
<reference evidence="3" key="1">
    <citation type="journal article" date="2017" name="Nat. Commun.">
        <title>The asparagus genome sheds light on the origin and evolution of a young Y chromosome.</title>
        <authorList>
            <person name="Harkess A."/>
            <person name="Zhou J."/>
            <person name="Xu C."/>
            <person name="Bowers J.E."/>
            <person name="Van der Hulst R."/>
            <person name="Ayyampalayam S."/>
            <person name="Mercati F."/>
            <person name="Riccardi P."/>
            <person name="McKain M.R."/>
            <person name="Kakrana A."/>
            <person name="Tang H."/>
            <person name="Ray J."/>
            <person name="Groenendijk J."/>
            <person name="Arikit S."/>
            <person name="Mathioni S.M."/>
            <person name="Nakano M."/>
            <person name="Shan H."/>
            <person name="Telgmann-Rauber A."/>
            <person name="Kanno A."/>
            <person name="Yue Z."/>
            <person name="Chen H."/>
            <person name="Li W."/>
            <person name="Chen Y."/>
            <person name="Xu X."/>
            <person name="Zhang Y."/>
            <person name="Luo S."/>
            <person name="Chen H."/>
            <person name="Gao J."/>
            <person name="Mao Z."/>
            <person name="Pires J.C."/>
            <person name="Luo M."/>
            <person name="Kudrna D."/>
            <person name="Wing R.A."/>
            <person name="Meyers B.C."/>
            <person name="Yi K."/>
            <person name="Kong H."/>
            <person name="Lavrijsen P."/>
            <person name="Sunseri F."/>
            <person name="Falavigna A."/>
            <person name="Ye Y."/>
            <person name="Leebens-Mack J.H."/>
            <person name="Chen G."/>
        </authorList>
    </citation>
    <scope>NUCLEOTIDE SEQUENCE [LARGE SCALE GENOMIC DNA]</scope>
    <source>
        <strain evidence="3">cv. DH0086</strain>
    </source>
</reference>
<organism evidence="2 3">
    <name type="scientific">Asparagus officinalis</name>
    <name type="common">Garden asparagus</name>
    <dbReference type="NCBI Taxonomy" id="4686"/>
    <lineage>
        <taxon>Eukaryota</taxon>
        <taxon>Viridiplantae</taxon>
        <taxon>Streptophyta</taxon>
        <taxon>Embryophyta</taxon>
        <taxon>Tracheophyta</taxon>
        <taxon>Spermatophyta</taxon>
        <taxon>Magnoliopsida</taxon>
        <taxon>Liliopsida</taxon>
        <taxon>Asparagales</taxon>
        <taxon>Asparagaceae</taxon>
        <taxon>Asparagoideae</taxon>
        <taxon>Asparagus</taxon>
    </lineage>
</organism>
<protein>
    <submittedName>
        <fullName evidence="2">Uncharacterized protein</fullName>
    </submittedName>
</protein>
<gene>
    <name evidence="2" type="ORF">A4U43_C03F29390</name>
</gene>
<proteinExistence type="predicted"/>
<dbReference type="AlphaFoldDB" id="A0A5P1FDT6"/>
<feature type="region of interest" description="Disordered" evidence="1">
    <location>
        <begin position="27"/>
        <end position="46"/>
    </location>
</feature>
<evidence type="ECO:0000313" key="2">
    <source>
        <dbReference type="EMBL" id="ONK76545.1"/>
    </source>
</evidence>
<keyword evidence="3" id="KW-1185">Reference proteome</keyword>
<dbReference type="Gramene" id="ONK76545">
    <property type="protein sequence ID" value="ONK76545"/>
    <property type="gene ID" value="A4U43_C03F29390"/>
</dbReference>
<name>A0A5P1FDT6_ASPOF</name>
<accession>A0A5P1FDT6</accession>